<dbReference type="PANTHER" id="PTHR24412:SF441">
    <property type="entry name" value="KELCH-LIKE PROTEIN 28"/>
    <property type="match status" value="1"/>
</dbReference>
<evidence type="ECO:0000256" key="2">
    <source>
        <dbReference type="ARBA" id="ARBA00022737"/>
    </source>
</evidence>
<keyword evidence="2" id="KW-0677">Repeat</keyword>
<dbReference type="SUPFAM" id="SSF117281">
    <property type="entry name" value="Kelch motif"/>
    <property type="match status" value="1"/>
</dbReference>
<evidence type="ECO:0000313" key="4">
    <source>
        <dbReference type="EMBL" id="OXA83412.1"/>
    </source>
</evidence>
<evidence type="ECO:0000256" key="3">
    <source>
        <dbReference type="SAM" id="SignalP"/>
    </source>
</evidence>
<dbReference type="OrthoDB" id="996574at2"/>
<dbReference type="PANTHER" id="PTHR24412">
    <property type="entry name" value="KELCH PROTEIN"/>
    <property type="match status" value="1"/>
</dbReference>
<keyword evidence="5" id="KW-1185">Reference proteome</keyword>
<feature type="signal peptide" evidence="3">
    <location>
        <begin position="1"/>
        <end position="17"/>
    </location>
</feature>
<dbReference type="AlphaFoldDB" id="A0A226GMZ5"/>
<dbReference type="SUPFAM" id="SSF49464">
    <property type="entry name" value="Carboxypeptidase regulatory domain-like"/>
    <property type="match status" value="1"/>
</dbReference>
<evidence type="ECO:0000313" key="5">
    <source>
        <dbReference type="Proteomes" id="UP000198345"/>
    </source>
</evidence>
<dbReference type="Pfam" id="PF24681">
    <property type="entry name" value="Kelch_KLHDC2_KLHL20_DRC7"/>
    <property type="match status" value="1"/>
</dbReference>
<dbReference type="InterPro" id="IPR008969">
    <property type="entry name" value="CarboxyPept-like_regulatory"/>
</dbReference>
<protein>
    <submittedName>
        <fullName evidence="4">Galactose oxidase</fullName>
    </submittedName>
</protein>
<dbReference type="Gene3D" id="2.120.10.80">
    <property type="entry name" value="Kelch-type beta propeller"/>
    <property type="match status" value="1"/>
</dbReference>
<sequence length="460" mass="51959">MKKAVLLLLLFPILSVAQSLKGIVFSKNDNLPLADVNVRSLSNNANSLTNKKGEYILKAASNLKDNDSIEFSHVGFTSLKLSLNDLKLQQYNVVLSDEMENLSELTISSNRGLKLKSNIAYTKLSPLKSSISSFGSLLHDGKIYVVGGDASFGSDALQRVLSKQEMYEVGGVNFLQSYLNELRRQFSLQLHKGDFLIYDIKTNTWQVSETKFIKRAFNHLLYYDNALYVLGGKRLAGNKEFLENRIEVFDLNKNEIVIDKTNPHQAINFASFLYKDNIIVLGGAVKSTEKGQKVFTNKTHFYNLTSGLWYELSDMPIAKETNGVLIGDKIYLIGGNNGEPLNTIQSLDLLTDKWQNEGELFFGMERPAVTSNNDIIYFFENRKIYCYNVVSKELKEYTIDLELKSAAMHFFNDTLYIVGGYTFTQYSNTPSANMYSISIDEFDSTKPNRIKTLVQKSDAN</sequence>
<reference evidence="4 5" key="1">
    <citation type="submission" date="2016-11" db="EMBL/GenBank/DDBJ databases">
        <title>Whole genomes of Flavobacteriaceae.</title>
        <authorList>
            <person name="Stine C."/>
            <person name="Li C."/>
            <person name="Tadesse D."/>
        </authorList>
    </citation>
    <scope>NUCLEOTIDE SEQUENCE [LARGE SCALE GENOMIC DNA]</scope>
    <source>
        <strain evidence="4 5">DSM 18292</strain>
    </source>
</reference>
<comment type="caution">
    <text evidence="4">The sequence shown here is derived from an EMBL/GenBank/DDBJ whole genome shotgun (WGS) entry which is preliminary data.</text>
</comment>
<keyword evidence="1" id="KW-0880">Kelch repeat</keyword>
<dbReference type="InterPro" id="IPR015915">
    <property type="entry name" value="Kelch-typ_b-propeller"/>
</dbReference>
<dbReference type="Proteomes" id="UP000198345">
    <property type="component" value="Unassembled WGS sequence"/>
</dbReference>
<gene>
    <name evidence="4" type="ORF">B0A66_22315</name>
</gene>
<evidence type="ECO:0000256" key="1">
    <source>
        <dbReference type="ARBA" id="ARBA00022441"/>
    </source>
</evidence>
<organism evidence="4 5">
    <name type="scientific">Flavobacterium hercynium</name>
    <dbReference type="NCBI Taxonomy" id="387094"/>
    <lineage>
        <taxon>Bacteria</taxon>
        <taxon>Pseudomonadati</taxon>
        <taxon>Bacteroidota</taxon>
        <taxon>Flavobacteriia</taxon>
        <taxon>Flavobacteriales</taxon>
        <taxon>Flavobacteriaceae</taxon>
        <taxon>Flavobacterium</taxon>
    </lineage>
</organism>
<dbReference type="InterPro" id="IPR006652">
    <property type="entry name" value="Kelch_1"/>
</dbReference>
<keyword evidence="3" id="KW-0732">Signal</keyword>
<name>A0A226GMZ5_9FLAO</name>
<dbReference type="EMBL" id="MUGW01000082">
    <property type="protein sequence ID" value="OXA83412.1"/>
    <property type="molecule type" value="Genomic_DNA"/>
</dbReference>
<accession>A0A226GMZ5</accession>
<dbReference type="RefSeq" id="WP_089052048.1">
    <property type="nucleotide sequence ID" value="NZ_FXTV01000025.1"/>
</dbReference>
<dbReference type="Pfam" id="PF13715">
    <property type="entry name" value="CarbopepD_reg_2"/>
    <property type="match status" value="1"/>
</dbReference>
<proteinExistence type="predicted"/>
<feature type="chain" id="PRO_5012669015" evidence="3">
    <location>
        <begin position="18"/>
        <end position="460"/>
    </location>
</feature>
<dbReference type="SMART" id="SM00612">
    <property type="entry name" value="Kelch"/>
    <property type="match status" value="2"/>
</dbReference>